<feature type="compositionally biased region" description="Basic residues" evidence="5">
    <location>
        <begin position="169"/>
        <end position="181"/>
    </location>
</feature>
<keyword evidence="6" id="KW-1133">Transmembrane helix</keyword>
<feature type="compositionally biased region" description="Low complexity" evidence="5">
    <location>
        <begin position="104"/>
        <end position="119"/>
    </location>
</feature>
<dbReference type="Proteomes" id="UP000636709">
    <property type="component" value="Unassembled WGS sequence"/>
</dbReference>
<dbReference type="Gene3D" id="3.40.50.300">
    <property type="entry name" value="P-loop containing nucleotide triphosphate hydrolases"/>
    <property type="match status" value="1"/>
</dbReference>
<dbReference type="GO" id="GO:0016787">
    <property type="term" value="F:hydrolase activity"/>
    <property type="evidence" value="ECO:0007669"/>
    <property type="project" value="UniProtKB-KW"/>
</dbReference>
<evidence type="ECO:0000256" key="6">
    <source>
        <dbReference type="SAM" id="Phobius"/>
    </source>
</evidence>
<feature type="domain" description="Helicase ATP-binding" evidence="7">
    <location>
        <begin position="221"/>
        <end position="332"/>
    </location>
</feature>
<dbReference type="GO" id="GO:0000400">
    <property type="term" value="F:four-way junction DNA binding"/>
    <property type="evidence" value="ECO:0007669"/>
    <property type="project" value="TreeGrafter"/>
</dbReference>
<dbReference type="PANTHER" id="PTHR14025:SF20">
    <property type="entry name" value="FANCONI ANEMIA GROUP M PROTEIN"/>
    <property type="match status" value="1"/>
</dbReference>
<feature type="region of interest" description="Disordered" evidence="5">
    <location>
        <begin position="36"/>
        <end position="182"/>
    </location>
</feature>
<dbReference type="EMBL" id="JACEFO010001613">
    <property type="protein sequence ID" value="KAF8730979.1"/>
    <property type="molecule type" value="Genomic_DNA"/>
</dbReference>
<feature type="compositionally biased region" description="Low complexity" evidence="5">
    <location>
        <begin position="37"/>
        <end position="53"/>
    </location>
</feature>
<keyword evidence="6" id="KW-0472">Membrane</keyword>
<dbReference type="GO" id="GO:0005524">
    <property type="term" value="F:ATP binding"/>
    <property type="evidence" value="ECO:0007669"/>
    <property type="project" value="UniProtKB-KW"/>
</dbReference>
<keyword evidence="2" id="KW-0378">Hydrolase</keyword>
<dbReference type="OrthoDB" id="6513042at2759"/>
<evidence type="ECO:0000256" key="4">
    <source>
        <dbReference type="ARBA" id="ARBA00022840"/>
    </source>
</evidence>
<keyword evidence="9" id="KW-1185">Reference proteome</keyword>
<comment type="caution">
    <text evidence="8">The sequence shown here is derived from an EMBL/GenBank/DDBJ whole genome shotgun (WGS) entry which is preliminary data.</text>
</comment>
<keyword evidence="3" id="KW-0347">Helicase</keyword>
<proteinExistence type="predicted"/>
<evidence type="ECO:0000256" key="1">
    <source>
        <dbReference type="ARBA" id="ARBA00022741"/>
    </source>
</evidence>
<dbReference type="GO" id="GO:0043138">
    <property type="term" value="F:3'-5' DNA helicase activity"/>
    <property type="evidence" value="ECO:0007669"/>
    <property type="project" value="TreeGrafter"/>
</dbReference>
<reference evidence="8" key="1">
    <citation type="submission" date="2020-07" db="EMBL/GenBank/DDBJ databases">
        <title>Genome sequence and genetic diversity analysis of an under-domesticated orphan crop, white fonio (Digitaria exilis).</title>
        <authorList>
            <person name="Bennetzen J.L."/>
            <person name="Chen S."/>
            <person name="Ma X."/>
            <person name="Wang X."/>
            <person name="Yssel A.E.J."/>
            <person name="Chaluvadi S.R."/>
            <person name="Johnson M."/>
            <person name="Gangashetty P."/>
            <person name="Hamidou F."/>
            <person name="Sanogo M.D."/>
            <person name="Zwaenepoel A."/>
            <person name="Wallace J."/>
            <person name="Van De Peer Y."/>
            <person name="Van Deynze A."/>
        </authorList>
    </citation>
    <scope>NUCLEOTIDE SEQUENCE</scope>
    <source>
        <tissue evidence="8">Leaves</tissue>
    </source>
</reference>
<dbReference type="Pfam" id="PF04851">
    <property type="entry name" value="ResIII"/>
    <property type="match status" value="1"/>
</dbReference>
<gene>
    <name evidence="8" type="ORF">HU200_016855</name>
</gene>
<feature type="compositionally biased region" description="Basic and acidic residues" evidence="5">
    <location>
        <begin position="136"/>
        <end position="159"/>
    </location>
</feature>
<keyword evidence="4" id="KW-0067">ATP-binding</keyword>
<dbReference type="InterPro" id="IPR006935">
    <property type="entry name" value="Helicase/UvrB_N"/>
</dbReference>
<evidence type="ECO:0000313" key="8">
    <source>
        <dbReference type="EMBL" id="KAF8730979.1"/>
    </source>
</evidence>
<dbReference type="SUPFAM" id="SSF52540">
    <property type="entry name" value="P-loop containing nucleoside triphosphate hydrolases"/>
    <property type="match status" value="1"/>
</dbReference>
<accession>A0A835F837</accession>
<dbReference type="AlphaFoldDB" id="A0A835F837"/>
<dbReference type="GO" id="GO:0009378">
    <property type="term" value="F:four-way junction helicase activity"/>
    <property type="evidence" value="ECO:0007669"/>
    <property type="project" value="TreeGrafter"/>
</dbReference>
<dbReference type="PANTHER" id="PTHR14025">
    <property type="entry name" value="FANCONI ANEMIA GROUP M FANCM FAMILY MEMBER"/>
    <property type="match status" value="1"/>
</dbReference>
<evidence type="ECO:0000256" key="3">
    <source>
        <dbReference type="ARBA" id="ARBA00022806"/>
    </source>
</evidence>
<protein>
    <recommendedName>
        <fullName evidence="7">Helicase ATP-binding domain-containing protein</fullName>
    </recommendedName>
</protein>
<keyword evidence="6" id="KW-0812">Transmembrane</keyword>
<evidence type="ECO:0000256" key="5">
    <source>
        <dbReference type="SAM" id="MobiDB-lite"/>
    </source>
</evidence>
<dbReference type="GO" id="GO:0036297">
    <property type="term" value="P:interstrand cross-link repair"/>
    <property type="evidence" value="ECO:0007669"/>
    <property type="project" value="TreeGrafter"/>
</dbReference>
<dbReference type="InterPro" id="IPR027417">
    <property type="entry name" value="P-loop_NTPase"/>
</dbReference>
<dbReference type="InterPro" id="IPR014001">
    <property type="entry name" value="Helicase_ATP-bd"/>
</dbReference>
<evidence type="ECO:0000256" key="2">
    <source>
        <dbReference type="ARBA" id="ARBA00022801"/>
    </source>
</evidence>
<feature type="compositionally biased region" description="Gly residues" evidence="5">
    <location>
        <begin position="120"/>
        <end position="130"/>
    </location>
</feature>
<name>A0A835F837_9POAL</name>
<keyword evidence="1" id="KW-0547">Nucleotide-binding</keyword>
<evidence type="ECO:0000313" key="9">
    <source>
        <dbReference type="Proteomes" id="UP000636709"/>
    </source>
</evidence>
<feature type="transmembrane region" description="Helical" evidence="6">
    <location>
        <begin position="286"/>
        <end position="309"/>
    </location>
</feature>
<organism evidence="8 9">
    <name type="scientific">Digitaria exilis</name>
    <dbReference type="NCBI Taxonomy" id="1010633"/>
    <lineage>
        <taxon>Eukaryota</taxon>
        <taxon>Viridiplantae</taxon>
        <taxon>Streptophyta</taxon>
        <taxon>Embryophyta</taxon>
        <taxon>Tracheophyta</taxon>
        <taxon>Spermatophyta</taxon>
        <taxon>Magnoliopsida</taxon>
        <taxon>Liliopsida</taxon>
        <taxon>Poales</taxon>
        <taxon>Poaceae</taxon>
        <taxon>PACMAD clade</taxon>
        <taxon>Panicoideae</taxon>
        <taxon>Panicodae</taxon>
        <taxon>Paniceae</taxon>
        <taxon>Anthephorinae</taxon>
        <taxon>Digitaria</taxon>
    </lineage>
</organism>
<evidence type="ECO:0000259" key="7">
    <source>
        <dbReference type="PROSITE" id="PS51192"/>
    </source>
</evidence>
<sequence>MSAPPPVQPPSLAVDDFYNDDGFDWEAAVREIDEACARSSVSAPAPSAPAHHSLPPRHPEPSVTAPLHRPPAAAPAGGGAARQSTLDRFVGSFTKRRQEEERPGPATASAPAAGVEPSGGDAGRPGGRAGEGCSRQADEKAVEDRFVESFTRRQREKETAAPPAATAGGRKRPAARARKGCTPRANVEVELDPCAVALDHEAVQTWIYPTNVQVREYQKYMVEKALFTNTLIALPTGLGKTFIAAVVMYNYFRWFPEGKIIFAAPSRPLVAQQIEACHNTVGIPQLTLLILIILKFGIFDFALIGICMVKQIVCLVIDEAHRASGNYAYCIAIREAFAGSSCSFKDFSSNCYTRM</sequence>
<dbReference type="PROSITE" id="PS51192">
    <property type="entry name" value="HELICASE_ATP_BIND_1"/>
    <property type="match status" value="1"/>
</dbReference>
<dbReference type="GO" id="GO:0045003">
    <property type="term" value="P:double-strand break repair via synthesis-dependent strand annealing"/>
    <property type="evidence" value="ECO:0007669"/>
    <property type="project" value="TreeGrafter"/>
</dbReference>